<evidence type="ECO:0000313" key="2">
    <source>
        <dbReference type="Proteomes" id="UP000198771"/>
    </source>
</evidence>
<dbReference type="OrthoDB" id="5472120at2"/>
<dbReference type="EMBL" id="FMXO01000017">
    <property type="protein sequence ID" value="SDB55248.1"/>
    <property type="molecule type" value="Genomic_DNA"/>
</dbReference>
<reference evidence="1 2" key="1">
    <citation type="submission" date="2016-10" db="EMBL/GenBank/DDBJ databases">
        <authorList>
            <person name="de Groot N.N."/>
        </authorList>
    </citation>
    <scope>NUCLEOTIDE SEQUENCE [LARGE SCALE GENOMIC DNA]</scope>
    <source>
        <strain evidence="1 2">ASO4-2</strain>
    </source>
</reference>
<accession>A0A1G6ED27</accession>
<organism evidence="1 2">
    <name type="scientific">Desulfonatronum thiosulfatophilum</name>
    <dbReference type="NCBI Taxonomy" id="617002"/>
    <lineage>
        <taxon>Bacteria</taxon>
        <taxon>Pseudomonadati</taxon>
        <taxon>Thermodesulfobacteriota</taxon>
        <taxon>Desulfovibrionia</taxon>
        <taxon>Desulfovibrionales</taxon>
        <taxon>Desulfonatronaceae</taxon>
        <taxon>Desulfonatronum</taxon>
    </lineage>
</organism>
<gene>
    <name evidence="1" type="ORF">SAMN05660653_02755</name>
</gene>
<dbReference type="RefSeq" id="WP_092123045.1">
    <property type="nucleotide sequence ID" value="NZ_FMXO01000017.1"/>
</dbReference>
<keyword evidence="2" id="KW-1185">Reference proteome</keyword>
<proteinExistence type="predicted"/>
<dbReference type="Proteomes" id="UP000198771">
    <property type="component" value="Unassembled WGS sequence"/>
</dbReference>
<evidence type="ECO:0000313" key="1">
    <source>
        <dbReference type="EMBL" id="SDB55248.1"/>
    </source>
</evidence>
<dbReference type="AlphaFoldDB" id="A0A1G6ED27"/>
<sequence length="66" mass="7749">MDQTKVDEILKLCAELSVEELEQLSKDLKKLLFRCRVQEKIDVRREDMAQRLSEAMSHRADKTGDQ</sequence>
<name>A0A1G6ED27_9BACT</name>
<dbReference type="STRING" id="617002.SAMN05660653_02755"/>
<protein>
    <submittedName>
        <fullName evidence="1">Uncharacterized protein</fullName>
    </submittedName>
</protein>